<dbReference type="EMBL" id="JAJUBC010000018">
    <property type="protein sequence ID" value="MDD1794529.1"/>
    <property type="molecule type" value="Genomic_DNA"/>
</dbReference>
<comment type="caution">
    <text evidence="1">The sequence shown here is derived from an EMBL/GenBank/DDBJ whole genome shotgun (WGS) entry which is preliminary data.</text>
</comment>
<proteinExistence type="predicted"/>
<dbReference type="RefSeq" id="WP_274165357.1">
    <property type="nucleotide sequence ID" value="NZ_JAJUBC010000018.1"/>
</dbReference>
<dbReference type="Proteomes" id="UP001149400">
    <property type="component" value="Unassembled WGS sequence"/>
</dbReference>
<accession>A0ABT5R2Q6</accession>
<gene>
    <name evidence="1" type="ORF">LRP50_15450</name>
</gene>
<evidence type="ECO:0000313" key="2">
    <source>
        <dbReference type="Proteomes" id="UP001149400"/>
    </source>
</evidence>
<name>A0ABT5R2Q6_9GAMM</name>
<reference evidence="1" key="1">
    <citation type="submission" date="2021-12" db="EMBL/GenBank/DDBJ databases">
        <title>Enterovibrio ZSDZ35 sp. nov. and Enterovibrio ZSDZ42 sp. nov., isolated from coastal seawater in Qingdao.</title>
        <authorList>
            <person name="Zhang P."/>
        </authorList>
    </citation>
    <scope>NUCLEOTIDE SEQUENCE</scope>
    <source>
        <strain evidence="1">ZSDZ42</strain>
    </source>
</reference>
<keyword evidence="2" id="KW-1185">Reference proteome</keyword>
<organism evidence="1 2">
    <name type="scientific">Enterovibrio gelatinilyticus</name>
    <dbReference type="NCBI Taxonomy" id="2899819"/>
    <lineage>
        <taxon>Bacteria</taxon>
        <taxon>Pseudomonadati</taxon>
        <taxon>Pseudomonadota</taxon>
        <taxon>Gammaproteobacteria</taxon>
        <taxon>Vibrionales</taxon>
        <taxon>Vibrionaceae</taxon>
        <taxon>Enterovibrio</taxon>
    </lineage>
</organism>
<protein>
    <submittedName>
        <fullName evidence="1">Uncharacterized protein</fullName>
    </submittedName>
</protein>
<evidence type="ECO:0000313" key="1">
    <source>
        <dbReference type="EMBL" id="MDD1794529.1"/>
    </source>
</evidence>
<sequence>MKTNLITPNGIRVWQGYRRPEFIDNTEGFLNKLGQIFIPITVQLMTPMGLRMYYPAVVSSPNVSHTVKLPDEIALVGYPSQETYQEASHQTVAGRAYSSLHETVFNFTPGDVPSSFSSFPMAYSNHTQSQWKTPYYFSGEAIDWHDLYVGVIVWTWPEDGKCDPYRSSTTILNACDKAISSNHHLFEVIAVMQENYGIIWFASDVLSWPDTIIQALTDNQCSVVMQAFHDTTNISPLFSEDDSGIQVSAGQALDVRLSS</sequence>